<feature type="transmembrane region" description="Helical" evidence="2">
    <location>
        <begin position="341"/>
        <end position="361"/>
    </location>
</feature>
<comment type="caution">
    <text evidence="4">The sequence shown here is derived from an EMBL/GenBank/DDBJ whole genome shotgun (WGS) entry which is preliminary data.</text>
</comment>
<evidence type="ECO:0000256" key="2">
    <source>
        <dbReference type="SAM" id="Phobius"/>
    </source>
</evidence>
<dbReference type="PANTHER" id="PTHR23028:SF53">
    <property type="entry name" value="ACYL_TRANSF_3 DOMAIN-CONTAINING PROTEIN"/>
    <property type="match status" value="1"/>
</dbReference>
<feature type="compositionally biased region" description="Low complexity" evidence="1">
    <location>
        <begin position="20"/>
        <end position="33"/>
    </location>
</feature>
<keyword evidence="2" id="KW-0472">Membrane</keyword>
<dbReference type="InterPro" id="IPR050879">
    <property type="entry name" value="Acyltransferase_3"/>
</dbReference>
<feature type="domain" description="Acyltransferase 3" evidence="3">
    <location>
        <begin position="43"/>
        <end position="382"/>
    </location>
</feature>
<proteinExistence type="predicted"/>
<reference evidence="5" key="1">
    <citation type="journal article" date="2019" name="Int. J. Syst. Evol. Microbiol.">
        <title>The Global Catalogue of Microorganisms (GCM) 10K type strain sequencing project: providing services to taxonomists for standard genome sequencing and annotation.</title>
        <authorList>
            <consortium name="The Broad Institute Genomics Platform"/>
            <consortium name="The Broad Institute Genome Sequencing Center for Infectious Disease"/>
            <person name="Wu L."/>
            <person name="Ma J."/>
        </authorList>
    </citation>
    <scope>NUCLEOTIDE SEQUENCE [LARGE SCALE GENOMIC DNA]</scope>
    <source>
        <strain evidence="5">JCM 3146</strain>
    </source>
</reference>
<accession>A0ABP3FHL9</accession>
<evidence type="ECO:0000259" key="3">
    <source>
        <dbReference type="Pfam" id="PF01757"/>
    </source>
</evidence>
<dbReference type="RefSeq" id="WP_252808325.1">
    <property type="nucleotide sequence ID" value="NZ_BAAABM010000003.1"/>
</dbReference>
<evidence type="ECO:0000313" key="5">
    <source>
        <dbReference type="Proteomes" id="UP001501822"/>
    </source>
</evidence>
<dbReference type="Pfam" id="PF01757">
    <property type="entry name" value="Acyl_transf_3"/>
    <property type="match status" value="1"/>
</dbReference>
<evidence type="ECO:0000256" key="1">
    <source>
        <dbReference type="SAM" id="MobiDB-lite"/>
    </source>
</evidence>
<dbReference type="EMBL" id="BAAABM010000003">
    <property type="protein sequence ID" value="GAA0315690.1"/>
    <property type="molecule type" value="Genomic_DNA"/>
</dbReference>
<feature type="region of interest" description="Disordered" evidence="1">
    <location>
        <begin position="1"/>
        <end position="33"/>
    </location>
</feature>
<keyword evidence="2" id="KW-0812">Transmembrane</keyword>
<keyword evidence="4" id="KW-0808">Transferase</keyword>
<feature type="transmembrane region" description="Helical" evidence="2">
    <location>
        <begin position="202"/>
        <end position="222"/>
    </location>
</feature>
<feature type="transmembrane region" description="Helical" evidence="2">
    <location>
        <begin position="367"/>
        <end position="387"/>
    </location>
</feature>
<name>A0ABP3FHL9_9ACTN</name>
<feature type="transmembrane region" description="Helical" evidence="2">
    <location>
        <begin position="234"/>
        <end position="252"/>
    </location>
</feature>
<protein>
    <submittedName>
        <fullName evidence="4">Acyltransferase</fullName>
    </submittedName>
</protein>
<evidence type="ECO:0000313" key="4">
    <source>
        <dbReference type="EMBL" id="GAA0315690.1"/>
    </source>
</evidence>
<keyword evidence="2" id="KW-1133">Transmembrane helix</keyword>
<dbReference type="PANTHER" id="PTHR23028">
    <property type="entry name" value="ACETYLTRANSFERASE"/>
    <property type="match status" value="1"/>
</dbReference>
<feature type="transmembrane region" description="Helical" evidence="2">
    <location>
        <begin position="273"/>
        <end position="292"/>
    </location>
</feature>
<dbReference type="Proteomes" id="UP001501822">
    <property type="component" value="Unassembled WGS sequence"/>
</dbReference>
<keyword evidence="4" id="KW-0012">Acyltransferase</keyword>
<feature type="transmembrane region" description="Helical" evidence="2">
    <location>
        <begin position="399"/>
        <end position="418"/>
    </location>
</feature>
<feature type="transmembrane region" description="Helical" evidence="2">
    <location>
        <begin position="298"/>
        <end position="320"/>
    </location>
</feature>
<dbReference type="InterPro" id="IPR002656">
    <property type="entry name" value="Acyl_transf_3_dom"/>
</dbReference>
<gene>
    <name evidence="4" type="ORF">GCM10010151_02160</name>
</gene>
<feature type="transmembrane region" description="Helical" evidence="2">
    <location>
        <begin position="109"/>
        <end position="125"/>
    </location>
</feature>
<feature type="transmembrane region" description="Helical" evidence="2">
    <location>
        <begin position="69"/>
        <end position="88"/>
    </location>
</feature>
<sequence>MSIRPGNGRQAPMLNEPASRRSPAVPRRAGRAASDATGAGRIGAVDGLRAFAVCGVMAFHFGLGVRGGFLGVDFFFVISGYVITRLLLIEWHRTGTMNRARFWGRRARRLLPAVLALLIVVQVWLRCGAPPDLRGTTNAQTLAALAYLSNWYAIVADVGYWGAAVDATPLTHLWSLAVEEQFYLVWPLLLIAALTATRSRRVVAAVAGAGALASYGAGASLFSPNGANRAYLGTDTRAGALLLGVLCALALTRSTAGPGGTWDRPLPARLIPLARWVFAFAVAALVLLWATASVPAPWLYPGGLAVAGVSAALIIGYVTAVPGTAAVRLLERRPVLWTGRISYSLYLWHWPVHIFAVHRWAALGRPLQVLAEIGATFVLATLSYALIERPARHVRRPGVLAAVLLAGALAALGGAVLAQPRPHVEEQSGVIVHGPGH</sequence>
<keyword evidence="5" id="KW-1185">Reference proteome</keyword>
<dbReference type="GO" id="GO:0016746">
    <property type="term" value="F:acyltransferase activity"/>
    <property type="evidence" value="ECO:0007669"/>
    <property type="project" value="UniProtKB-KW"/>
</dbReference>
<organism evidence="4 5">
    <name type="scientific">Actinoallomurus spadix</name>
    <dbReference type="NCBI Taxonomy" id="79912"/>
    <lineage>
        <taxon>Bacteria</taxon>
        <taxon>Bacillati</taxon>
        <taxon>Actinomycetota</taxon>
        <taxon>Actinomycetes</taxon>
        <taxon>Streptosporangiales</taxon>
        <taxon>Thermomonosporaceae</taxon>
        <taxon>Actinoallomurus</taxon>
    </lineage>
</organism>